<feature type="transmembrane region" description="Helical" evidence="11">
    <location>
        <begin position="81"/>
        <end position="101"/>
    </location>
</feature>
<feature type="transmembrane region" description="Helical" evidence="11">
    <location>
        <begin position="167"/>
        <end position="190"/>
    </location>
</feature>
<accession>A0ABT8SPI4</accession>
<feature type="transmembrane region" description="Helical" evidence="11">
    <location>
        <begin position="819"/>
        <end position="842"/>
    </location>
</feature>
<dbReference type="InterPro" id="IPR001750">
    <property type="entry name" value="ND/Mrp_TM"/>
</dbReference>
<feature type="domain" description="MrpA C-terminal/MbhE" evidence="16">
    <location>
        <begin position="702"/>
        <end position="798"/>
    </location>
</feature>
<evidence type="ECO:0000259" key="13">
    <source>
        <dbReference type="Pfam" id="PF00662"/>
    </source>
</evidence>
<dbReference type="Pfam" id="PF00662">
    <property type="entry name" value="Proton_antipo_N"/>
    <property type="match status" value="1"/>
</dbReference>
<feature type="transmembrane region" description="Helical" evidence="11">
    <location>
        <begin position="32"/>
        <end position="55"/>
    </location>
</feature>
<dbReference type="PANTHER" id="PTHR43373:SF1">
    <property type="entry name" value="NA(+)_H(+) ANTIPORTER SUBUNIT A"/>
    <property type="match status" value="1"/>
</dbReference>
<feature type="transmembrane region" description="Helical" evidence="11">
    <location>
        <begin position="372"/>
        <end position="395"/>
    </location>
</feature>
<organism evidence="17 18">
    <name type="scientific">Rhizobium oryzicola</name>
    <dbReference type="NCBI Taxonomy" id="1232668"/>
    <lineage>
        <taxon>Bacteria</taxon>
        <taxon>Pseudomonadati</taxon>
        <taxon>Pseudomonadota</taxon>
        <taxon>Alphaproteobacteria</taxon>
        <taxon>Hyphomicrobiales</taxon>
        <taxon>Rhizobiaceae</taxon>
        <taxon>Rhizobium/Agrobacterium group</taxon>
        <taxon>Rhizobium</taxon>
    </lineage>
</organism>
<evidence type="ECO:0000256" key="2">
    <source>
        <dbReference type="ARBA" id="ARBA00022448"/>
    </source>
</evidence>
<dbReference type="RefSeq" id="WP_302075982.1">
    <property type="nucleotide sequence ID" value="NZ_JAUKWQ010000001.1"/>
</dbReference>
<dbReference type="Pfam" id="PF13244">
    <property type="entry name" value="MbhD"/>
    <property type="match status" value="1"/>
</dbReference>
<keyword evidence="8" id="KW-0406">Ion transport</keyword>
<dbReference type="InterPro" id="IPR050616">
    <property type="entry name" value="CPA3_Na-H_Antiporter_A"/>
</dbReference>
<feature type="domain" description="MrpA C-terminal/MbhD" evidence="15">
    <location>
        <begin position="623"/>
        <end position="686"/>
    </location>
</feature>
<feature type="transmembrane region" description="Helical" evidence="11">
    <location>
        <begin position="502"/>
        <end position="529"/>
    </location>
</feature>
<feature type="transmembrane region" description="Helical" evidence="11">
    <location>
        <begin position="763"/>
        <end position="781"/>
    </location>
</feature>
<keyword evidence="18" id="KW-1185">Reference proteome</keyword>
<dbReference type="InterPro" id="IPR001516">
    <property type="entry name" value="Proton_antipo_N"/>
</dbReference>
<feature type="transmembrane region" description="Helical" evidence="11">
    <location>
        <begin position="461"/>
        <end position="482"/>
    </location>
</feature>
<evidence type="ECO:0000256" key="10">
    <source>
        <dbReference type="RuleBase" id="RU000320"/>
    </source>
</evidence>
<evidence type="ECO:0000259" key="12">
    <source>
        <dbReference type="Pfam" id="PF00361"/>
    </source>
</evidence>
<evidence type="ECO:0000256" key="3">
    <source>
        <dbReference type="ARBA" id="ARBA00022449"/>
    </source>
</evidence>
<dbReference type="EMBL" id="JAUKWQ010000001">
    <property type="protein sequence ID" value="MDO1580470.1"/>
    <property type="molecule type" value="Genomic_DNA"/>
</dbReference>
<dbReference type="PANTHER" id="PTHR43373">
    <property type="entry name" value="NA(+)/H(+) ANTIPORTER SUBUNIT"/>
    <property type="match status" value="1"/>
</dbReference>
<evidence type="ECO:0000313" key="18">
    <source>
        <dbReference type="Proteomes" id="UP001169006"/>
    </source>
</evidence>
<keyword evidence="4" id="KW-1003">Cell membrane</keyword>
<keyword evidence="9 11" id="KW-0472">Membrane</keyword>
<proteinExistence type="predicted"/>
<keyword evidence="7 11" id="KW-1133">Transmembrane helix</keyword>
<reference evidence="17" key="2">
    <citation type="submission" date="2023-07" db="EMBL/GenBank/DDBJ databases">
        <authorList>
            <person name="Sun H."/>
        </authorList>
    </citation>
    <scope>NUCLEOTIDE SEQUENCE</scope>
    <source>
        <strain evidence="17">05753</strain>
    </source>
</reference>
<reference evidence="17" key="1">
    <citation type="journal article" date="2015" name="Int. J. Syst. Evol. Microbiol.">
        <title>Rhizobium oryzicola sp. nov., potential plant-growth-promoting endophytic bacteria isolated from rice roots.</title>
        <authorList>
            <person name="Zhang X.X."/>
            <person name="Gao J.S."/>
            <person name="Cao Y.H."/>
            <person name="Sheirdil R.A."/>
            <person name="Wang X.C."/>
            <person name="Zhang L."/>
        </authorList>
    </citation>
    <scope>NUCLEOTIDE SEQUENCE</scope>
    <source>
        <strain evidence="17">05753</strain>
    </source>
</reference>
<feature type="transmembrane region" description="Helical" evidence="11">
    <location>
        <begin position="6"/>
        <end position="25"/>
    </location>
</feature>
<keyword evidence="6" id="KW-0375">Hydrogen ion transport</keyword>
<comment type="subcellular location">
    <subcellularLocation>
        <location evidence="1">Cell membrane</location>
        <topology evidence="1">Multi-pass membrane protein</topology>
    </subcellularLocation>
    <subcellularLocation>
        <location evidence="10">Membrane</location>
        <topology evidence="10">Multi-pass membrane protein</topology>
    </subcellularLocation>
</comment>
<keyword evidence="5 10" id="KW-0812">Transmembrane</keyword>
<keyword evidence="3" id="KW-0050">Antiport</keyword>
<feature type="transmembrane region" description="Helical" evidence="11">
    <location>
        <begin position="210"/>
        <end position="235"/>
    </location>
</feature>
<evidence type="ECO:0000256" key="4">
    <source>
        <dbReference type="ARBA" id="ARBA00022475"/>
    </source>
</evidence>
<feature type="transmembrane region" description="Helical" evidence="11">
    <location>
        <begin position="929"/>
        <end position="952"/>
    </location>
</feature>
<evidence type="ECO:0000259" key="14">
    <source>
        <dbReference type="Pfam" id="PF04039"/>
    </source>
</evidence>
<evidence type="ECO:0000256" key="1">
    <source>
        <dbReference type="ARBA" id="ARBA00004651"/>
    </source>
</evidence>
<dbReference type="NCBIfam" id="TIGR00940">
    <property type="entry name" value="2a6301s01"/>
    <property type="match status" value="1"/>
</dbReference>
<evidence type="ECO:0000259" key="15">
    <source>
        <dbReference type="Pfam" id="PF13244"/>
    </source>
</evidence>
<feature type="transmembrane region" description="Helical" evidence="11">
    <location>
        <begin position="580"/>
        <end position="600"/>
    </location>
</feature>
<dbReference type="Proteomes" id="UP001169006">
    <property type="component" value="Unassembled WGS sequence"/>
</dbReference>
<evidence type="ECO:0000256" key="6">
    <source>
        <dbReference type="ARBA" id="ARBA00022781"/>
    </source>
</evidence>
<sequence length="980" mass="107363">MDQNVWLVVLLLLPFLGSFAAAFILNTTSRNLPVVISAAVAAVALGASISCYPAIAGGEILRYQFAWLPQFGLNFSLRMDGFAWIFTVLILSIGLLVILYARYYMSDEDPIPRFFSFLLAFMGAMLGIVLSGNIILLSVFWELTSIFSFLLISYWHGNANARDGARMALTITGIGGFCLLIGFLLLGNIVGSYDLDKVLASGDMIRAHPLYLPMLVFILLGALTKSAQFPFHFWLPNAMAAPTPVSAFLHSATMVKAGVFLLARFWPALSGTYEWFLLVGLAGMLTLLLGAYFAMFQQDLKGLLAYSTISHLGLITTLLSLGSPLATVAAIFHMLNHATFKASLFMAAGIIDHETGTRDMRKLSGLIRCLPITGTLAMVASASMAGVPLLNGFLSKEMFFAEAVETHENSIFDTMLPYVATLAGAFSVAYSIRFIHAVFFGPKATQLPKKEPHEPPHWMRFPIEFLVLVCLVVGIFPAYSIGPFLQTAVTSVLDKQTPDYSLAIWHGVNTPLIMSLIALVGGATIYALLKGYLASCDDGPPILRGLKGQRVFERVLVTVSWRWARFAEQRLGTRNLQPQLRWVVFTGLIAGLLPLYLSGFEVRPFVWKGADPAFAALWVIGIGLALGTAYLAKYHRLAALVMLGGVGLIVCTTFVWLSAPDLAVTQLLVEIVTTVLILLGLRWLPKRNPEIEEHLSLRARARRLRDLLLAITCGVGMSFVAFAVMTMPVPDAIANYFLDNAYSMGGGRNVVNVILVDFRGFDTLGEIAVLGVVALTVYALLRRFRPAADSMDLPEQQQIQNRFDAERSDRDLGDTVREYLLVPSVIMQWMFPFIITLAVYIFMRGHDLPGGGFSAGLTLSIAFLLQYLAGGTRWAEDRIRIQPLRWMGGGLLIASATGMGAWAFGYPFLTSHFQYLEVPFIGKVPAASALLFDLGVFLLVVGSTALILVALAHQSIRINRLRAIELSKSEAAQEEATAWK</sequence>
<evidence type="ECO:0000256" key="8">
    <source>
        <dbReference type="ARBA" id="ARBA00023065"/>
    </source>
</evidence>
<evidence type="ECO:0000313" key="17">
    <source>
        <dbReference type="EMBL" id="MDO1580470.1"/>
    </source>
</evidence>
<gene>
    <name evidence="17" type="ORF">Q2T52_00015</name>
</gene>
<dbReference type="InterPro" id="IPR007182">
    <property type="entry name" value="MnhB"/>
</dbReference>
<name>A0ABT8SPI4_9HYPH</name>
<evidence type="ECO:0000256" key="5">
    <source>
        <dbReference type="ARBA" id="ARBA00022692"/>
    </source>
</evidence>
<feature type="transmembrane region" description="Helical" evidence="11">
    <location>
        <begin position="706"/>
        <end position="729"/>
    </location>
</feature>
<dbReference type="NCBIfam" id="NF009288">
    <property type="entry name" value="PRK12648.1"/>
    <property type="match status" value="1"/>
</dbReference>
<feature type="domain" description="NADH-Ubiquinone oxidoreductase (complex I) chain 5 N-terminal" evidence="13">
    <location>
        <begin position="70"/>
        <end position="115"/>
    </location>
</feature>
<comment type="caution">
    <text evidence="17">The sequence shown here is derived from an EMBL/GenBank/DDBJ whole genome shotgun (WGS) entry which is preliminary data.</text>
</comment>
<feature type="transmembrane region" description="Helical" evidence="11">
    <location>
        <begin position="247"/>
        <end position="269"/>
    </location>
</feature>
<dbReference type="Pfam" id="PF00361">
    <property type="entry name" value="Proton_antipo_M"/>
    <property type="match status" value="1"/>
</dbReference>
<dbReference type="Pfam" id="PF20501">
    <property type="entry name" value="MbhE"/>
    <property type="match status" value="1"/>
</dbReference>
<feature type="domain" description="NADH:quinone oxidoreductase/Mrp antiporter transmembrane" evidence="12">
    <location>
        <begin position="131"/>
        <end position="409"/>
    </location>
</feature>
<keyword evidence="2" id="KW-0813">Transport</keyword>
<feature type="transmembrane region" description="Helical" evidence="11">
    <location>
        <begin position="890"/>
        <end position="909"/>
    </location>
</feature>
<dbReference type="Pfam" id="PF04039">
    <property type="entry name" value="MnhB"/>
    <property type="match status" value="1"/>
</dbReference>
<protein>
    <submittedName>
        <fullName evidence="17">Monovalent cation/H+ antiporter subunit A</fullName>
    </submittedName>
</protein>
<feature type="transmembrane region" description="Helical" evidence="11">
    <location>
        <begin position="663"/>
        <end position="685"/>
    </location>
</feature>
<evidence type="ECO:0000256" key="9">
    <source>
        <dbReference type="ARBA" id="ARBA00023136"/>
    </source>
</evidence>
<feature type="transmembrane region" description="Helical" evidence="11">
    <location>
        <begin position="275"/>
        <end position="296"/>
    </location>
</feature>
<evidence type="ECO:0000256" key="7">
    <source>
        <dbReference type="ARBA" id="ARBA00022989"/>
    </source>
</evidence>
<dbReference type="InterPro" id="IPR025383">
    <property type="entry name" value="MrpA_C/MbhD"/>
</dbReference>
<evidence type="ECO:0000259" key="16">
    <source>
        <dbReference type="Pfam" id="PF20501"/>
    </source>
</evidence>
<feature type="transmembrane region" description="Helical" evidence="11">
    <location>
        <begin position="637"/>
        <end position="657"/>
    </location>
</feature>
<dbReference type="PRINTS" id="PR01434">
    <property type="entry name" value="NADHDHGNASE5"/>
</dbReference>
<evidence type="ECO:0000256" key="11">
    <source>
        <dbReference type="SAM" id="Phobius"/>
    </source>
</evidence>
<dbReference type="InterPro" id="IPR046806">
    <property type="entry name" value="MrpA_C/MbhE"/>
</dbReference>
<feature type="transmembrane region" description="Helical" evidence="11">
    <location>
        <begin position="415"/>
        <end position="440"/>
    </location>
</feature>
<feature type="domain" description="Na+/H+ antiporter MnhB subunit-related protein" evidence="14">
    <location>
        <begin position="823"/>
        <end position="944"/>
    </location>
</feature>
<feature type="transmembrane region" description="Helical" evidence="11">
    <location>
        <begin position="848"/>
        <end position="869"/>
    </location>
</feature>
<feature type="transmembrane region" description="Helical" evidence="11">
    <location>
        <begin position="113"/>
        <end position="130"/>
    </location>
</feature>
<dbReference type="InterPro" id="IPR005663">
    <property type="entry name" value="MrpA/MnhA1/PhaAB"/>
</dbReference>
<feature type="transmembrane region" description="Helical" evidence="11">
    <location>
        <begin position="612"/>
        <end position="632"/>
    </location>
</feature>